<dbReference type="InterPro" id="IPR017850">
    <property type="entry name" value="Alkaline_phosphatase_core_sf"/>
</dbReference>
<evidence type="ECO:0000256" key="6">
    <source>
        <dbReference type="SAM" id="Phobius"/>
    </source>
</evidence>
<dbReference type="SMR" id="A0A0R0EBC6"/>
<reference evidence="8" key="1">
    <citation type="journal article" date="2010" name="Nature">
        <title>Genome sequence of the palaeopolyploid soybean.</title>
        <authorList>
            <person name="Schmutz J."/>
            <person name="Cannon S.B."/>
            <person name="Schlueter J."/>
            <person name="Ma J."/>
            <person name="Mitros T."/>
            <person name="Nelson W."/>
            <person name="Hyten D.L."/>
            <person name="Song Q."/>
            <person name="Thelen J.J."/>
            <person name="Cheng J."/>
            <person name="Xu D."/>
            <person name="Hellsten U."/>
            <person name="May G.D."/>
            <person name="Yu Y."/>
            <person name="Sakurai T."/>
            <person name="Umezawa T."/>
            <person name="Bhattacharyya M.K."/>
            <person name="Sandhu D."/>
            <person name="Valliyodan B."/>
            <person name="Lindquist E."/>
            <person name="Peto M."/>
            <person name="Grant D."/>
            <person name="Shu S."/>
            <person name="Goodstein D."/>
            <person name="Barry K."/>
            <person name="Futrell-Griggs M."/>
            <person name="Abernathy B."/>
            <person name="Du J."/>
            <person name="Tian Z."/>
            <person name="Zhu L."/>
            <person name="Gill N."/>
            <person name="Joshi T."/>
            <person name="Libault M."/>
            <person name="Sethuraman A."/>
            <person name="Zhang X.-C."/>
            <person name="Shinozaki K."/>
            <person name="Nguyen H.T."/>
            <person name="Wing R.A."/>
            <person name="Cregan P."/>
            <person name="Specht J."/>
            <person name="Grimwood J."/>
            <person name="Rokhsar D."/>
            <person name="Stacey G."/>
            <person name="Shoemaker R.C."/>
            <person name="Jackson S.A."/>
        </authorList>
    </citation>
    <scope>NUCLEOTIDE SEQUENCE</scope>
    <source>
        <tissue evidence="8">Callus</tissue>
    </source>
</reference>
<proteinExistence type="predicted"/>
<dbReference type="GO" id="GO:0005886">
    <property type="term" value="C:plasma membrane"/>
    <property type="evidence" value="ECO:0007669"/>
    <property type="project" value="UniProtKB-SubCell"/>
</dbReference>
<feature type="transmembrane region" description="Helical" evidence="6">
    <location>
        <begin position="42"/>
        <end position="60"/>
    </location>
</feature>
<dbReference type="PIRSF" id="PIRSF005091">
    <property type="entry name" value="Mmb_sulf_HI1246"/>
    <property type="match status" value="1"/>
</dbReference>
<keyword evidence="10" id="KW-1185">Reference proteome</keyword>
<dbReference type="STRING" id="3847.A0A0R0EBC6"/>
<evidence type="ECO:0000256" key="4">
    <source>
        <dbReference type="ARBA" id="ARBA00022989"/>
    </source>
</evidence>
<dbReference type="Gene3D" id="3.30.1120.80">
    <property type="match status" value="1"/>
</dbReference>
<keyword evidence="5 6" id="KW-0472">Membrane</keyword>
<dbReference type="Gene3D" id="3.40.720.10">
    <property type="entry name" value="Alkaline Phosphatase, subunit A"/>
    <property type="match status" value="1"/>
</dbReference>
<dbReference type="InterPro" id="IPR012160">
    <property type="entry name" value="LtaS-like"/>
</dbReference>
<evidence type="ECO:0000259" key="7">
    <source>
        <dbReference type="Pfam" id="PF00884"/>
    </source>
</evidence>
<name>A0A0R0EBC6_SOYBN</name>
<dbReference type="Pfam" id="PF00884">
    <property type="entry name" value="Sulfatase"/>
    <property type="match status" value="1"/>
</dbReference>
<dbReference type="GO" id="GO:0016020">
    <property type="term" value="C:membrane"/>
    <property type="evidence" value="ECO:0000318"/>
    <property type="project" value="GO_Central"/>
</dbReference>
<dbReference type="AlphaFoldDB" id="A0A0R0EBC6"/>
<evidence type="ECO:0000256" key="2">
    <source>
        <dbReference type="ARBA" id="ARBA00022475"/>
    </source>
</evidence>
<evidence type="ECO:0000256" key="3">
    <source>
        <dbReference type="ARBA" id="ARBA00022692"/>
    </source>
</evidence>
<feature type="transmembrane region" description="Helical" evidence="6">
    <location>
        <begin position="127"/>
        <end position="145"/>
    </location>
</feature>
<dbReference type="PANTHER" id="PTHR47371">
    <property type="entry name" value="LIPOTEICHOIC ACID SYNTHASE"/>
    <property type="match status" value="1"/>
</dbReference>
<evidence type="ECO:0000313" key="10">
    <source>
        <dbReference type="Proteomes" id="UP000008827"/>
    </source>
</evidence>
<dbReference type="GO" id="GO:0016740">
    <property type="term" value="F:transferase activity"/>
    <property type="evidence" value="ECO:0000318"/>
    <property type="project" value="GO_Central"/>
</dbReference>
<dbReference type="SUPFAM" id="SSF53649">
    <property type="entry name" value="Alkaline phosphatase-like"/>
    <property type="match status" value="1"/>
</dbReference>
<evidence type="ECO:0000256" key="5">
    <source>
        <dbReference type="ARBA" id="ARBA00023136"/>
    </source>
</evidence>
<dbReference type="InParanoid" id="A0A0R0EBC6"/>
<dbReference type="Proteomes" id="UP000008827">
    <property type="component" value="Unassembled WGS sequence"/>
</dbReference>
<reference evidence="8" key="3">
    <citation type="submission" date="2018-07" db="EMBL/GenBank/DDBJ databases">
        <title>WGS assembly of Glycine max.</title>
        <authorList>
            <person name="Schmutz J."/>
            <person name="Cannon S."/>
            <person name="Schlueter J."/>
            <person name="Ma J."/>
            <person name="Mitros T."/>
            <person name="Nelson W."/>
            <person name="Hyten D."/>
            <person name="Song Q."/>
            <person name="Thelen J."/>
            <person name="Cheng J."/>
            <person name="Xu D."/>
            <person name="Hellsten U."/>
            <person name="May G."/>
            <person name="Yu Y."/>
            <person name="Sakurai T."/>
            <person name="Umezawa T."/>
            <person name="Bhattacharyya M."/>
            <person name="Sandhu D."/>
            <person name="Valliyodan B."/>
            <person name="Lindquist E."/>
            <person name="Peto M."/>
            <person name="Grant D."/>
            <person name="Shu S."/>
            <person name="Goodstein D."/>
            <person name="Barry K."/>
            <person name="Futrell-Griggs M."/>
            <person name="Abernathy B."/>
            <person name="Du J."/>
            <person name="Tian Z."/>
            <person name="Zhu L."/>
            <person name="Gill N."/>
            <person name="Joshi T."/>
            <person name="Libault M."/>
            <person name="Sethuraman A."/>
            <person name="Zhang X."/>
            <person name="Shinozaki K."/>
            <person name="Nguyen H."/>
            <person name="Wing R."/>
            <person name="Cregan P."/>
            <person name="Specht J."/>
            <person name="Grimwood J."/>
            <person name="Rokhsar D."/>
            <person name="Stacey G."/>
            <person name="Shoemaker R."/>
            <person name="Jackson S."/>
        </authorList>
    </citation>
    <scope>NUCLEOTIDE SEQUENCE</scope>
    <source>
        <tissue evidence="8">Callus</tissue>
    </source>
</reference>
<evidence type="ECO:0000313" key="9">
    <source>
        <dbReference type="EnsemblPlants" id="KRG87656"/>
    </source>
</evidence>
<evidence type="ECO:0000313" key="8">
    <source>
        <dbReference type="EMBL" id="KRG87656.1"/>
    </source>
</evidence>
<reference evidence="9" key="2">
    <citation type="submission" date="2018-02" db="UniProtKB">
        <authorList>
            <consortium name="EnsemblPlants"/>
        </authorList>
    </citation>
    <scope>IDENTIFICATION</scope>
    <source>
        <strain evidence="9">Williams 82</strain>
    </source>
</reference>
<accession>A0A0R0EBC6</accession>
<keyword evidence="4 6" id="KW-1133">Transmembrane helix</keyword>
<protein>
    <recommendedName>
        <fullName evidence="7">Sulfatase N-terminal domain-containing protein</fullName>
    </recommendedName>
</protein>
<feature type="transmembrane region" description="Helical" evidence="6">
    <location>
        <begin position="72"/>
        <end position="94"/>
    </location>
</feature>
<keyword evidence="3 6" id="KW-0812">Transmembrane</keyword>
<comment type="subcellular location">
    <subcellularLocation>
        <location evidence="1">Cell membrane</location>
        <topology evidence="1">Multi-pass membrane protein</topology>
    </subcellularLocation>
</comment>
<dbReference type="InterPro" id="IPR000917">
    <property type="entry name" value="Sulfatase_N"/>
</dbReference>
<dbReference type="PANTHER" id="PTHR47371:SF3">
    <property type="entry name" value="PHOSPHOGLYCEROL TRANSFERASE I"/>
    <property type="match status" value="1"/>
</dbReference>
<dbReference type="Gramene" id="KRG87656">
    <property type="protein sequence ID" value="KRG87656"/>
    <property type="gene ID" value="GLYMA_U002700"/>
</dbReference>
<dbReference type="InterPro" id="IPR050448">
    <property type="entry name" value="OpgB/LTA_synthase_biosynth"/>
</dbReference>
<organism evidence="9">
    <name type="scientific">Glycine max</name>
    <name type="common">Soybean</name>
    <name type="synonym">Glycine hispida</name>
    <dbReference type="NCBI Taxonomy" id="3847"/>
    <lineage>
        <taxon>Eukaryota</taxon>
        <taxon>Viridiplantae</taxon>
        <taxon>Streptophyta</taxon>
        <taxon>Embryophyta</taxon>
        <taxon>Tracheophyta</taxon>
        <taxon>Spermatophyta</taxon>
        <taxon>Magnoliopsida</taxon>
        <taxon>eudicotyledons</taxon>
        <taxon>Gunneridae</taxon>
        <taxon>Pentapetalae</taxon>
        <taxon>rosids</taxon>
        <taxon>fabids</taxon>
        <taxon>Fabales</taxon>
        <taxon>Fabaceae</taxon>
        <taxon>Papilionoideae</taxon>
        <taxon>50 kb inversion clade</taxon>
        <taxon>NPAAA clade</taxon>
        <taxon>indigoferoid/millettioid clade</taxon>
        <taxon>Phaseoleae</taxon>
        <taxon>Glycine</taxon>
        <taxon>Glycine subgen. Soja</taxon>
    </lineage>
</organism>
<evidence type="ECO:0000256" key="1">
    <source>
        <dbReference type="ARBA" id="ARBA00004651"/>
    </source>
</evidence>
<dbReference type="EMBL" id="KZ847681">
    <property type="protein sequence ID" value="KRG87656.1"/>
    <property type="molecule type" value="Genomic_DNA"/>
</dbReference>
<feature type="transmembrane region" description="Helical" evidence="6">
    <location>
        <begin position="157"/>
        <end position="175"/>
    </location>
</feature>
<feature type="domain" description="Sulfatase N-terminal" evidence="7">
    <location>
        <begin position="261"/>
        <end position="530"/>
    </location>
</feature>
<keyword evidence="2" id="KW-1003">Cell membrane</keyword>
<sequence>MFISGLVFLSLTRLGLVVWKWERVQATGELCQILLQGVRVDVIQLGLLAIIPVLLSPVLATRKFFNVWRGFTFWWVLLSLVLLVFLEAATPGFILEYDVRPNRIFVEYLKYPHEVFGMLWQGFKPELFFGLLMTMIAFAMVARLLKPWREAEAKWASPAVWLVWPLILVLTVFGIRSTLTHRPANPALFAITQDSMVNSLILNSTYSVFYAAYSLQHEAKSSAIYGKLPREKIFALTGAKDGDIPTLTTLVPSVKRDKPLNLVILLQESLGAGFVESLGGKPVTPNLEKLKDEGIWFTHLYATGTRSVRGIEAVVTGFQPTPSDSTVKLDLSQKNFFTLAALLSKRGYLTEFIYGGESHFDNMRSFFMGNGFQQITDQPDFKNPVFVASWGASDEDLLNKTHDQLMAHHASGKPFFTLAFSSSNHAPFEFPDGRITLYEQPKATDNNAVKYADYAIGEFIKKAKASPYWNDTVFLIVADHDIRVRGDSLVPIEHFHIPALILGGAVQPKTVDAIASQIDLPVTVLSLMGIEAQHPMTGHDLSNLGADYRGRAMMQYNYNFGWMQQMGTGVAENEVVVLREGKPPAFGHYDPVSKQLQNTPAPADANDLAERALANSLLPALLYKEQRYRLPE</sequence>
<dbReference type="EnsemblPlants" id="KRG87656">
    <property type="protein sequence ID" value="KRG87656"/>
    <property type="gene ID" value="GLYMA_U002700"/>
</dbReference>
<dbReference type="CDD" id="cd16015">
    <property type="entry name" value="LTA_synthase"/>
    <property type="match status" value="1"/>
</dbReference>
<gene>
    <name evidence="8" type="ORF">GLYMA_U002700</name>
</gene>